<dbReference type="EMBL" id="JACCKD010000001">
    <property type="protein sequence ID" value="MBA0124627.1"/>
    <property type="molecule type" value="Genomic_DNA"/>
</dbReference>
<organism evidence="1 2">
    <name type="scientific">Haloechinothrix aidingensis</name>
    <dbReference type="NCBI Taxonomy" id="2752311"/>
    <lineage>
        <taxon>Bacteria</taxon>
        <taxon>Bacillati</taxon>
        <taxon>Actinomycetota</taxon>
        <taxon>Actinomycetes</taxon>
        <taxon>Pseudonocardiales</taxon>
        <taxon>Pseudonocardiaceae</taxon>
        <taxon>Haloechinothrix</taxon>
    </lineage>
</organism>
<name>A0A838A7Q8_9PSEU</name>
<reference evidence="1 2" key="1">
    <citation type="submission" date="2020-07" db="EMBL/GenBank/DDBJ databases">
        <title>Genome of Haloechinothrix sp.</title>
        <authorList>
            <person name="Tang S.-K."/>
            <person name="Yang L."/>
            <person name="Zhu W.-Y."/>
        </authorList>
    </citation>
    <scope>NUCLEOTIDE SEQUENCE [LARGE SCALE GENOMIC DNA]</scope>
    <source>
        <strain evidence="1 2">YIM 98757</strain>
    </source>
</reference>
<protein>
    <submittedName>
        <fullName evidence="1">Uncharacterized protein</fullName>
    </submittedName>
</protein>
<accession>A0A838A7Q8</accession>
<sequence length="92" mass="10457">MRATEHAPPAELVRYVSGSTGLAPDTAARVVADVVAYFSETPEQYVRRRHTELRRRGWNNERIWDALATELAGRPFGAGEVSRRQLRRMVYG</sequence>
<dbReference type="RefSeq" id="WP_180891465.1">
    <property type="nucleotide sequence ID" value="NZ_JACCKD010000001.1"/>
</dbReference>
<dbReference type="Proteomes" id="UP000582974">
    <property type="component" value="Unassembled WGS sequence"/>
</dbReference>
<dbReference type="AlphaFoldDB" id="A0A838A7Q8"/>
<keyword evidence="2" id="KW-1185">Reference proteome</keyword>
<gene>
    <name evidence="1" type="ORF">H0B56_03630</name>
</gene>
<evidence type="ECO:0000313" key="2">
    <source>
        <dbReference type="Proteomes" id="UP000582974"/>
    </source>
</evidence>
<proteinExistence type="predicted"/>
<comment type="caution">
    <text evidence="1">The sequence shown here is derived from an EMBL/GenBank/DDBJ whole genome shotgun (WGS) entry which is preliminary data.</text>
</comment>
<evidence type="ECO:0000313" key="1">
    <source>
        <dbReference type="EMBL" id="MBA0124627.1"/>
    </source>
</evidence>